<dbReference type="OrthoDB" id="1927254at2759"/>
<keyword evidence="6 9" id="KW-0804">Transcription</keyword>
<keyword evidence="3 9" id="KW-0862">Zinc</keyword>
<evidence type="ECO:0000256" key="8">
    <source>
        <dbReference type="PROSITE-ProRule" id="PRU00071"/>
    </source>
</evidence>
<comment type="caution">
    <text evidence="12">The sequence shown here is derived from an EMBL/GenBank/DDBJ whole genome shotgun (WGS) entry which is preliminary data.</text>
</comment>
<evidence type="ECO:0000256" key="4">
    <source>
        <dbReference type="ARBA" id="ARBA00023015"/>
    </source>
</evidence>
<proteinExistence type="predicted"/>
<gene>
    <name evidence="12" type="ORF">Ccrd_008448</name>
</gene>
<keyword evidence="7 8" id="KW-0539">Nucleus</keyword>
<dbReference type="STRING" id="59895.A0A118JTE2"/>
<dbReference type="Pfam" id="PF02701">
    <property type="entry name" value="Zn_ribbon_Dof"/>
    <property type="match status" value="1"/>
</dbReference>
<feature type="region of interest" description="Disordered" evidence="10">
    <location>
        <begin position="91"/>
        <end position="112"/>
    </location>
</feature>
<dbReference type="GO" id="GO:0003700">
    <property type="term" value="F:DNA-binding transcription factor activity"/>
    <property type="evidence" value="ECO:0007669"/>
    <property type="project" value="UniProtKB-UniRule"/>
</dbReference>
<dbReference type="GO" id="GO:0008270">
    <property type="term" value="F:zinc ion binding"/>
    <property type="evidence" value="ECO:0007669"/>
    <property type="project" value="UniProtKB-KW"/>
</dbReference>
<evidence type="ECO:0000256" key="3">
    <source>
        <dbReference type="ARBA" id="ARBA00022833"/>
    </source>
</evidence>
<dbReference type="InterPro" id="IPR045174">
    <property type="entry name" value="Dof"/>
</dbReference>
<feature type="compositionally biased region" description="Polar residues" evidence="10">
    <location>
        <begin position="22"/>
        <end position="35"/>
    </location>
</feature>
<reference evidence="12 13" key="1">
    <citation type="journal article" date="2016" name="Sci. Rep.">
        <title>The genome sequence of the outbreeding globe artichoke constructed de novo incorporating a phase-aware low-pass sequencing strategy of F1 progeny.</title>
        <authorList>
            <person name="Scaglione D."/>
            <person name="Reyes-Chin-Wo S."/>
            <person name="Acquadro A."/>
            <person name="Froenicke L."/>
            <person name="Portis E."/>
            <person name="Beitel C."/>
            <person name="Tirone M."/>
            <person name="Mauro R."/>
            <person name="Lo Monaco A."/>
            <person name="Mauromicale G."/>
            <person name="Faccioli P."/>
            <person name="Cattivelli L."/>
            <person name="Rieseberg L."/>
            <person name="Michelmore R."/>
            <person name="Lanteri S."/>
        </authorList>
    </citation>
    <scope>NUCLEOTIDE SEQUENCE [LARGE SCALE GENOMIC DNA]</scope>
    <source>
        <strain evidence="12">2C</strain>
    </source>
</reference>
<dbReference type="GO" id="GO:0005634">
    <property type="term" value="C:nucleus"/>
    <property type="evidence" value="ECO:0007669"/>
    <property type="project" value="UniProtKB-SubCell"/>
</dbReference>
<dbReference type="PROSITE" id="PS50884">
    <property type="entry name" value="ZF_DOF_2"/>
    <property type="match status" value="1"/>
</dbReference>
<dbReference type="AlphaFoldDB" id="A0A118JTE2"/>
<keyword evidence="5 8" id="KW-0238">DNA-binding</keyword>
<evidence type="ECO:0000256" key="7">
    <source>
        <dbReference type="ARBA" id="ARBA00023242"/>
    </source>
</evidence>
<feature type="region of interest" description="Disordered" evidence="10">
    <location>
        <begin position="22"/>
        <end position="50"/>
    </location>
</feature>
<evidence type="ECO:0000259" key="11">
    <source>
        <dbReference type="PROSITE" id="PS50884"/>
    </source>
</evidence>
<evidence type="ECO:0000256" key="2">
    <source>
        <dbReference type="ARBA" id="ARBA00022771"/>
    </source>
</evidence>
<dbReference type="PROSITE" id="PS01361">
    <property type="entry name" value="ZF_DOF_1"/>
    <property type="match status" value="1"/>
</dbReference>
<comment type="subcellular location">
    <subcellularLocation>
        <location evidence="8 9">Nucleus</location>
    </subcellularLocation>
</comment>
<dbReference type="InterPro" id="IPR003851">
    <property type="entry name" value="Znf_Dof"/>
</dbReference>
<organism evidence="12 13">
    <name type="scientific">Cynara cardunculus var. scolymus</name>
    <name type="common">Globe artichoke</name>
    <name type="synonym">Cynara scolymus</name>
    <dbReference type="NCBI Taxonomy" id="59895"/>
    <lineage>
        <taxon>Eukaryota</taxon>
        <taxon>Viridiplantae</taxon>
        <taxon>Streptophyta</taxon>
        <taxon>Embryophyta</taxon>
        <taxon>Tracheophyta</taxon>
        <taxon>Spermatophyta</taxon>
        <taxon>Magnoliopsida</taxon>
        <taxon>eudicotyledons</taxon>
        <taxon>Gunneridae</taxon>
        <taxon>Pentapetalae</taxon>
        <taxon>asterids</taxon>
        <taxon>campanulids</taxon>
        <taxon>Asterales</taxon>
        <taxon>Asteraceae</taxon>
        <taxon>Carduoideae</taxon>
        <taxon>Cardueae</taxon>
        <taxon>Carduinae</taxon>
        <taxon>Cynara</taxon>
    </lineage>
</organism>
<dbReference type="Proteomes" id="UP000243975">
    <property type="component" value="Unassembled WGS sequence"/>
</dbReference>
<dbReference type="PANTHER" id="PTHR31992">
    <property type="entry name" value="DOF ZINC FINGER PROTEIN DOF1.4-RELATED"/>
    <property type="match status" value="1"/>
</dbReference>
<sequence length="285" mass="31702">MGFSSKQVSGDHLELNWTQTMLGSDTNTQSPNPRSTGIKRPLQTQQSDPLKCPRCESTNTKFCYYNNYNKTQPRHFCKACKRHWTKGGTLRNVPVGGGRKNKRAKRSNSGVMAAGTAATTTVDHHHGVHSLGLSDQKYLFSDDKGLFFKPIDSDGKGVLESYTDNIDRVSWDFNGGFTGPTNMPQLPHQSLGFSMLSNLSSIDTNPIPIIPTSFSPLLTGFKEDSTTRSMIMPNSSSTAINVSQPWLQVPSTSNFLESNYWNWNDIDSMVQADLNKPFEDQQLKP</sequence>
<dbReference type="Gramene" id="KVH89560">
    <property type="protein sequence ID" value="KVH89560"/>
    <property type="gene ID" value="Ccrd_008448"/>
</dbReference>
<keyword evidence="4 9" id="KW-0805">Transcription regulation</keyword>
<evidence type="ECO:0000256" key="9">
    <source>
        <dbReference type="RuleBase" id="RU369094"/>
    </source>
</evidence>
<evidence type="ECO:0000256" key="6">
    <source>
        <dbReference type="ARBA" id="ARBA00023163"/>
    </source>
</evidence>
<protein>
    <recommendedName>
        <fullName evidence="9">Dof zinc finger protein</fullName>
    </recommendedName>
</protein>
<evidence type="ECO:0000256" key="1">
    <source>
        <dbReference type="ARBA" id="ARBA00022723"/>
    </source>
</evidence>
<keyword evidence="1 9" id="KW-0479">Metal-binding</keyword>
<evidence type="ECO:0000256" key="10">
    <source>
        <dbReference type="SAM" id="MobiDB-lite"/>
    </source>
</evidence>
<accession>A0A118JTE2</accession>
<dbReference type="OMA" id="QAPIMER"/>
<dbReference type="EMBL" id="LEKV01005198">
    <property type="protein sequence ID" value="KVH89560.1"/>
    <property type="molecule type" value="Genomic_DNA"/>
</dbReference>
<comment type="function">
    <text evidence="9">Transcription factor that binds specifically to a 5'-AA[AG]G-3' consensus core sequence.</text>
</comment>
<evidence type="ECO:0000313" key="13">
    <source>
        <dbReference type="Proteomes" id="UP000243975"/>
    </source>
</evidence>
<feature type="domain" description="Dof-type" evidence="11">
    <location>
        <begin position="50"/>
        <end position="104"/>
    </location>
</feature>
<keyword evidence="2 8" id="KW-0863">Zinc-finger</keyword>
<keyword evidence="13" id="KW-1185">Reference proteome</keyword>
<evidence type="ECO:0000313" key="12">
    <source>
        <dbReference type="EMBL" id="KVH89560.1"/>
    </source>
</evidence>
<dbReference type="PANTHER" id="PTHR31992:SF97">
    <property type="entry name" value="DOF ZINC FINGER PROTEIN"/>
    <property type="match status" value="1"/>
</dbReference>
<dbReference type="GO" id="GO:0003677">
    <property type="term" value="F:DNA binding"/>
    <property type="evidence" value="ECO:0007669"/>
    <property type="project" value="UniProtKB-UniRule"/>
</dbReference>
<evidence type="ECO:0000256" key="5">
    <source>
        <dbReference type="ARBA" id="ARBA00023125"/>
    </source>
</evidence>
<name>A0A118JTE2_CYNCS</name>